<evidence type="ECO:0000313" key="7">
    <source>
        <dbReference type="EMBL" id="CAG1848284.1"/>
    </source>
</evidence>
<gene>
    <name evidence="7" type="ORF">GSMUA_180790.1</name>
</gene>
<dbReference type="SUPFAM" id="SSF51197">
    <property type="entry name" value="Clavaminate synthase-like"/>
    <property type="match status" value="1"/>
</dbReference>
<dbReference type="InterPro" id="IPR026992">
    <property type="entry name" value="DIOX_N"/>
</dbReference>
<dbReference type="InterPro" id="IPR044861">
    <property type="entry name" value="IPNS-like_FE2OG_OXY"/>
</dbReference>
<keyword evidence="3 5" id="KW-0560">Oxidoreductase</keyword>
<sequence length="357" mass="39497">MEVAEEWPEPIVRVQTLADAEAVPERYIKPPSERPNLNPGTALAPSETGSLPVIDLAGLSGGAAERRATMLAVSDACRDWGFFQVVNHGVSPELMEGMREVWTAFFRLPMAEKQAYANSPKTFEGYGSRLGVKKGAILDWGDYFFLQLSPHSIRNYDKWPVLPASLSRAMTEAYGEELEKLCGVIKKVLSATLGLDEEFLHRAFGEAGACLRVNYYPKCPQPDLTLGLSPHSDPGGMTVLLTDHHVKGLQVRKGDDWITVEPVPGALIVNIGDQIQVLTNATYKSVEHRVVVNAATERLSMAFFFNPNDDLPIQPAAELVTPEAPPLYKRLTFKEYKLFMRMLGPRGKSHVDFVKST</sequence>
<dbReference type="AlphaFoldDB" id="A0A8D7ADE3"/>
<keyword evidence="4 5" id="KW-0408">Iron</keyword>
<organism evidence="7">
    <name type="scientific">Musa acuminata subsp. malaccensis</name>
    <name type="common">Wild banana</name>
    <name type="synonym">Musa malaccensis</name>
    <dbReference type="NCBI Taxonomy" id="214687"/>
    <lineage>
        <taxon>Eukaryota</taxon>
        <taxon>Viridiplantae</taxon>
        <taxon>Streptophyta</taxon>
        <taxon>Embryophyta</taxon>
        <taxon>Tracheophyta</taxon>
        <taxon>Spermatophyta</taxon>
        <taxon>Magnoliopsida</taxon>
        <taxon>Liliopsida</taxon>
        <taxon>Zingiberales</taxon>
        <taxon>Musaceae</taxon>
        <taxon>Musa</taxon>
    </lineage>
</organism>
<dbReference type="InterPro" id="IPR050295">
    <property type="entry name" value="Plant_2OG-oxidoreductases"/>
</dbReference>
<dbReference type="PROSITE" id="PS51471">
    <property type="entry name" value="FE2OG_OXY"/>
    <property type="match status" value="1"/>
</dbReference>
<proteinExistence type="inferred from homology"/>
<evidence type="ECO:0000256" key="2">
    <source>
        <dbReference type="ARBA" id="ARBA00022723"/>
    </source>
</evidence>
<keyword evidence="2 5" id="KW-0479">Metal-binding</keyword>
<dbReference type="Pfam" id="PF14226">
    <property type="entry name" value="DIOX_N"/>
    <property type="match status" value="1"/>
</dbReference>
<comment type="similarity">
    <text evidence="1 5">Belongs to the iron/ascorbate-dependent oxidoreductase family.</text>
</comment>
<evidence type="ECO:0000256" key="4">
    <source>
        <dbReference type="ARBA" id="ARBA00023004"/>
    </source>
</evidence>
<dbReference type="FunFam" id="2.60.120.330:FF:000079">
    <property type="entry name" value="Protein SRG1"/>
    <property type="match status" value="1"/>
</dbReference>
<dbReference type="GO" id="GO:0046872">
    <property type="term" value="F:metal ion binding"/>
    <property type="evidence" value="ECO:0007669"/>
    <property type="project" value="UniProtKB-KW"/>
</dbReference>
<dbReference type="InterPro" id="IPR005123">
    <property type="entry name" value="Oxoglu/Fe-dep_dioxygenase_dom"/>
</dbReference>
<reference evidence="7" key="1">
    <citation type="submission" date="2021-03" db="EMBL/GenBank/DDBJ databases">
        <authorList>
            <consortium name="Genoscope - CEA"/>
            <person name="William W."/>
        </authorList>
    </citation>
    <scope>NUCLEOTIDE SEQUENCE</scope>
    <source>
        <strain evidence="7">Doubled-haploid Pahang</strain>
    </source>
</reference>
<evidence type="ECO:0000259" key="6">
    <source>
        <dbReference type="PROSITE" id="PS51471"/>
    </source>
</evidence>
<evidence type="ECO:0000256" key="1">
    <source>
        <dbReference type="ARBA" id="ARBA00008056"/>
    </source>
</evidence>
<name>A0A8D7ADE3_MUSAM</name>
<accession>A0A8D7ADE3</accession>
<dbReference type="PANTHER" id="PTHR47991">
    <property type="entry name" value="OXOGLUTARATE/IRON-DEPENDENT DIOXYGENASE"/>
    <property type="match status" value="1"/>
</dbReference>
<protein>
    <submittedName>
        <fullName evidence="7">(wild Malaysian banana) hypothetical protein</fullName>
    </submittedName>
</protein>
<dbReference type="InterPro" id="IPR027443">
    <property type="entry name" value="IPNS-like_sf"/>
</dbReference>
<dbReference type="EMBL" id="HG996471">
    <property type="protein sequence ID" value="CAG1848284.1"/>
    <property type="molecule type" value="Genomic_DNA"/>
</dbReference>
<feature type="domain" description="Fe2OG dioxygenase" evidence="6">
    <location>
        <begin position="206"/>
        <end position="307"/>
    </location>
</feature>
<evidence type="ECO:0000256" key="3">
    <source>
        <dbReference type="ARBA" id="ARBA00023002"/>
    </source>
</evidence>
<evidence type="ECO:0000256" key="5">
    <source>
        <dbReference type="RuleBase" id="RU003682"/>
    </source>
</evidence>
<dbReference type="PRINTS" id="PR00682">
    <property type="entry name" value="IPNSYNTHASE"/>
</dbReference>
<dbReference type="Pfam" id="PF03171">
    <property type="entry name" value="2OG-FeII_Oxy"/>
    <property type="match status" value="1"/>
</dbReference>
<dbReference type="GO" id="GO:0016491">
    <property type="term" value="F:oxidoreductase activity"/>
    <property type="evidence" value="ECO:0007669"/>
    <property type="project" value="UniProtKB-KW"/>
</dbReference>
<dbReference type="Gene3D" id="2.60.120.330">
    <property type="entry name" value="B-lactam Antibiotic, Isopenicillin N Synthase, Chain"/>
    <property type="match status" value="1"/>
</dbReference>